<dbReference type="EMBL" id="CZBU01000008">
    <property type="protein sequence ID" value="CUQ79273.1"/>
    <property type="molecule type" value="Genomic_DNA"/>
</dbReference>
<accession>A0A174ZUQ9</accession>
<dbReference type="EMBL" id="CZBV01000010">
    <property type="protein sequence ID" value="CUQ91045.1"/>
    <property type="molecule type" value="Genomic_DNA"/>
</dbReference>
<dbReference type="InterPro" id="IPR023387">
    <property type="entry name" value="DUF1653-like_dom"/>
</dbReference>
<reference evidence="4 5" key="1">
    <citation type="submission" date="2015-09" db="EMBL/GenBank/DDBJ databases">
        <authorList>
            <consortium name="Pathogen Informatics"/>
        </authorList>
    </citation>
    <scope>NUCLEOTIDE SEQUENCE [LARGE SCALE GENOMIC DNA]</scope>
    <source>
        <strain evidence="2 4">2789STDY5834875</strain>
        <strain evidence="3 5">2789STDY5834878</strain>
    </source>
</reference>
<proteinExistence type="predicted"/>
<gene>
    <name evidence="2" type="ORF">ERS852490_02937</name>
    <name evidence="3" type="ORF">ERS852492_02804</name>
</gene>
<evidence type="ECO:0000313" key="5">
    <source>
        <dbReference type="Proteomes" id="UP000095780"/>
    </source>
</evidence>
<protein>
    <submittedName>
        <fullName evidence="3">Uncharacterized protein conserved in bacteria</fullName>
    </submittedName>
</protein>
<dbReference type="OrthoDB" id="371169at2"/>
<dbReference type="AlphaFoldDB" id="A0A174ZUQ9"/>
<dbReference type="Pfam" id="PF07866">
    <property type="entry name" value="DUF1653"/>
    <property type="match status" value="1"/>
</dbReference>
<dbReference type="Gene3D" id="2.30.30.320">
    <property type="entry name" value="DUF1653-like domain"/>
    <property type="match status" value="1"/>
</dbReference>
<evidence type="ECO:0000313" key="4">
    <source>
        <dbReference type="Proteomes" id="UP000095621"/>
    </source>
</evidence>
<dbReference type="RefSeq" id="WP_022098066.1">
    <property type="nucleotide sequence ID" value="NZ_CABIXW010000010.1"/>
</dbReference>
<feature type="domain" description="DUF1653" evidence="1">
    <location>
        <begin position="9"/>
        <end position="73"/>
    </location>
</feature>
<name>A0A174ZUQ9_9FIRM</name>
<dbReference type="Proteomes" id="UP000095780">
    <property type="component" value="Unassembled WGS sequence"/>
</dbReference>
<evidence type="ECO:0000259" key="1">
    <source>
        <dbReference type="Pfam" id="PF07866"/>
    </source>
</evidence>
<evidence type="ECO:0000313" key="3">
    <source>
        <dbReference type="EMBL" id="CUQ91045.1"/>
    </source>
</evidence>
<evidence type="ECO:0000313" key="2">
    <source>
        <dbReference type="EMBL" id="CUQ79273.1"/>
    </source>
</evidence>
<organism evidence="3 5">
    <name type="scientific">Lachnospira eligens</name>
    <dbReference type="NCBI Taxonomy" id="39485"/>
    <lineage>
        <taxon>Bacteria</taxon>
        <taxon>Bacillati</taxon>
        <taxon>Bacillota</taxon>
        <taxon>Clostridia</taxon>
        <taxon>Lachnospirales</taxon>
        <taxon>Lachnospiraceae</taxon>
        <taxon>Lachnospira</taxon>
    </lineage>
</organism>
<dbReference type="Proteomes" id="UP000095621">
    <property type="component" value="Unassembled WGS sequence"/>
</dbReference>
<dbReference type="InterPro" id="IPR037135">
    <property type="entry name" value="DUF1653-like_dom_sf"/>
</dbReference>
<sequence>MERQLVPGGFYKHFKNKLYQVKCVAYHSETKEKMVVYQAMYGEYAMYVRPYDMFMSEVDHVKYPDVAQKYRFEQVDPLTMQEISDNLQSDNSQAVRVNSDNRIDEAYTLKEDSVDNSLAQPEQQVAAGDSVLDKFLDARGYEEKLDVLIRYKSRFTNPMIDIMAESLEIVVPEGELSGRIDSLRKVLQAHTKYEGSHLRP</sequence>